<name>A0ABU5LBM5_9GAMM</name>
<gene>
    <name evidence="1" type="ORF">N4G40_03495</name>
</gene>
<keyword evidence="2" id="KW-1185">Reference proteome</keyword>
<evidence type="ECO:0000313" key="2">
    <source>
        <dbReference type="Proteomes" id="UP001288620"/>
    </source>
</evidence>
<dbReference type="RefSeq" id="WP_322541465.1">
    <property type="nucleotide sequence ID" value="NZ_JAOBTT010000001.1"/>
</dbReference>
<comment type="caution">
    <text evidence="1">The sequence shown here is derived from an EMBL/GenBank/DDBJ whole genome shotgun (WGS) entry which is preliminary data.</text>
</comment>
<sequence length="150" mass="17138">MKWPLVTTSLLIVSLVVLALVWHAHWRPLHELAFDPDFHGEAGEIGYYDLSTQHREHYFTFISTHDNAVKIDFSSPEDRDFKAEMLLIPQVASPLGYVYQYIPTLYKASQPHPLLQSNFSFMALNGVTVKSLDFEGHRIVVTPSGLIIRQ</sequence>
<dbReference type="EMBL" id="JAOBTT010000001">
    <property type="protein sequence ID" value="MDZ7277348.1"/>
    <property type="molecule type" value="Genomic_DNA"/>
</dbReference>
<protein>
    <submittedName>
        <fullName evidence="1">Uncharacterized protein</fullName>
    </submittedName>
</protein>
<proteinExistence type="predicted"/>
<accession>A0ABU5LBM5</accession>
<reference evidence="2" key="1">
    <citation type="submission" date="2023-07" db="EMBL/GenBank/DDBJ databases">
        <title>Structural and functional analysis of rice phyllospheric bacteria for their antimicrobial properties and defense elicitation against blast disease.</title>
        <authorList>
            <person name="Sahu K.P."/>
            <person name="Asharani P."/>
            <person name="Kumar M."/>
            <person name="Reddy B."/>
            <person name="Kumar A."/>
        </authorList>
    </citation>
    <scope>NUCLEOTIDE SEQUENCE [LARGE SCALE GENOMIC DNA]</scope>
    <source>
        <strain evidence="2">OsEp_Plm_30P10</strain>
    </source>
</reference>
<dbReference type="Proteomes" id="UP001288620">
    <property type="component" value="Unassembled WGS sequence"/>
</dbReference>
<organism evidence="1 2">
    <name type="scientific">Pantoea eucrina</name>
    <dbReference type="NCBI Taxonomy" id="472693"/>
    <lineage>
        <taxon>Bacteria</taxon>
        <taxon>Pseudomonadati</taxon>
        <taxon>Pseudomonadota</taxon>
        <taxon>Gammaproteobacteria</taxon>
        <taxon>Enterobacterales</taxon>
        <taxon>Erwiniaceae</taxon>
        <taxon>Pantoea</taxon>
    </lineage>
</organism>
<evidence type="ECO:0000313" key="1">
    <source>
        <dbReference type="EMBL" id="MDZ7277348.1"/>
    </source>
</evidence>